<dbReference type="EMBL" id="JAPRAT010000043">
    <property type="protein sequence ID" value="MCZ0704563.1"/>
    <property type="molecule type" value="Genomic_DNA"/>
</dbReference>
<dbReference type="Proteomes" id="UP001084197">
    <property type="component" value="Unassembled WGS sequence"/>
</dbReference>
<keyword evidence="2" id="KW-1185">Reference proteome</keyword>
<name>A0A9J6RGV5_9BACI</name>
<sequence length="155" mass="18406">MTKLMVKENKKLVLKNVLMKQHESIALDTLDEKLNTFTNQLKLFKIQTFGPLVTRNKGTIFHDDGTLTTDYELFVQAHDYKQYQKQFKIKDRIEFPHCIYVKFKGKFEDMHYAHSKLDLYFYENDLTTNGDVITVLINEYEDQVEVDLFKPVTQL</sequence>
<dbReference type="RefSeq" id="WP_268781337.1">
    <property type="nucleotide sequence ID" value="NZ_JAPRAT010000043.1"/>
</dbReference>
<accession>A0A9J6RGV5</accession>
<organism evidence="1 2">
    <name type="scientific">Natronobacillus azotifigens</name>
    <dbReference type="NCBI Taxonomy" id="472978"/>
    <lineage>
        <taxon>Bacteria</taxon>
        <taxon>Bacillati</taxon>
        <taxon>Bacillota</taxon>
        <taxon>Bacilli</taxon>
        <taxon>Bacillales</taxon>
        <taxon>Bacillaceae</taxon>
        <taxon>Natronobacillus</taxon>
    </lineage>
</organism>
<reference evidence="1" key="1">
    <citation type="submission" date="2022-11" db="EMBL/GenBank/DDBJ databases">
        <title>WGS of Natronobacillus azotifigens 24KS-1, an anaerobic diazotrophic haloalkaliphile from soda-rich habitats.</title>
        <authorList>
            <person name="Sorokin D.Y."/>
            <person name="Merkel A.Y."/>
        </authorList>
    </citation>
    <scope>NUCLEOTIDE SEQUENCE</scope>
    <source>
        <strain evidence="1">24KS-1</strain>
    </source>
</reference>
<comment type="caution">
    <text evidence="1">The sequence shown here is derived from an EMBL/GenBank/DDBJ whole genome shotgun (WGS) entry which is preliminary data.</text>
</comment>
<protein>
    <submittedName>
        <fullName evidence="1">AraC family transcriptional regulator</fullName>
    </submittedName>
</protein>
<evidence type="ECO:0000313" key="1">
    <source>
        <dbReference type="EMBL" id="MCZ0704563.1"/>
    </source>
</evidence>
<evidence type="ECO:0000313" key="2">
    <source>
        <dbReference type="Proteomes" id="UP001084197"/>
    </source>
</evidence>
<proteinExistence type="predicted"/>
<gene>
    <name evidence="1" type="ORF">OWO01_15235</name>
</gene>
<dbReference type="AlphaFoldDB" id="A0A9J6RGV5"/>